<feature type="compositionally biased region" description="Basic and acidic residues" evidence="1">
    <location>
        <begin position="58"/>
        <end position="77"/>
    </location>
</feature>
<dbReference type="AlphaFoldDB" id="A0A5S6QPH1"/>
<keyword evidence="2" id="KW-1185">Reference proteome</keyword>
<reference evidence="3" key="1">
    <citation type="submission" date="2019-12" db="UniProtKB">
        <authorList>
            <consortium name="WormBaseParasite"/>
        </authorList>
    </citation>
    <scope>IDENTIFICATION</scope>
</reference>
<feature type="region of interest" description="Disordered" evidence="1">
    <location>
        <begin position="54"/>
        <end position="77"/>
    </location>
</feature>
<proteinExistence type="predicted"/>
<protein>
    <submittedName>
        <fullName evidence="3">Uncharacterized protein</fullName>
    </submittedName>
</protein>
<evidence type="ECO:0000256" key="1">
    <source>
        <dbReference type="SAM" id="MobiDB-lite"/>
    </source>
</evidence>
<name>A0A5S6QPH1_TRIMR</name>
<dbReference type="WBParaSite" id="TMUE_2000009125.1">
    <property type="protein sequence ID" value="TMUE_2000009125.1"/>
    <property type="gene ID" value="WBGene00300525"/>
</dbReference>
<evidence type="ECO:0000313" key="3">
    <source>
        <dbReference type="WBParaSite" id="TMUE_2000009125.1"/>
    </source>
</evidence>
<evidence type="ECO:0000313" key="2">
    <source>
        <dbReference type="Proteomes" id="UP000046395"/>
    </source>
</evidence>
<organism evidence="2 3">
    <name type="scientific">Trichuris muris</name>
    <name type="common">Mouse whipworm</name>
    <dbReference type="NCBI Taxonomy" id="70415"/>
    <lineage>
        <taxon>Eukaryota</taxon>
        <taxon>Metazoa</taxon>
        <taxon>Ecdysozoa</taxon>
        <taxon>Nematoda</taxon>
        <taxon>Enoplea</taxon>
        <taxon>Dorylaimia</taxon>
        <taxon>Trichinellida</taxon>
        <taxon>Trichuridae</taxon>
        <taxon>Trichuris</taxon>
    </lineage>
</organism>
<dbReference type="Proteomes" id="UP000046395">
    <property type="component" value="Unassembled WGS sequence"/>
</dbReference>
<accession>A0A5S6QPH1</accession>
<sequence>MRCQRPPCAPPARSATVYCAQAGQDGRLAWLVFASSNFFCPTDLALNRSRWASSEGASLHEEVRSSRDGSRNGQESKYDRKRLVSVRVLRRDVRAWRNASQLLLWKKGRHMRESSSVCANNRAPLESKQRLLTNGPS</sequence>